<reference evidence="1 2" key="1">
    <citation type="journal article" date="2013" name="BMC Genomics">
        <title>Reconstruction of the lipid metabolism for the microalga Monoraphidium neglectum from its genome sequence reveals characteristics suitable for biofuel production.</title>
        <authorList>
            <person name="Bogen C."/>
            <person name="Al-Dilaimi A."/>
            <person name="Albersmeier A."/>
            <person name="Wichmann J."/>
            <person name="Grundmann M."/>
            <person name="Rupp O."/>
            <person name="Lauersen K.J."/>
            <person name="Blifernez-Klassen O."/>
            <person name="Kalinowski J."/>
            <person name="Goesmann A."/>
            <person name="Mussgnug J.H."/>
            <person name="Kruse O."/>
        </authorList>
    </citation>
    <scope>NUCLEOTIDE SEQUENCE [LARGE SCALE GENOMIC DNA]</scope>
    <source>
        <strain evidence="1 2">SAG 48.87</strain>
    </source>
</reference>
<accession>A0A0D2LP25</accession>
<keyword evidence="2" id="KW-1185">Reference proteome</keyword>
<dbReference type="Proteomes" id="UP000054498">
    <property type="component" value="Unassembled WGS sequence"/>
</dbReference>
<evidence type="ECO:0000313" key="2">
    <source>
        <dbReference type="Proteomes" id="UP000054498"/>
    </source>
</evidence>
<evidence type="ECO:0000313" key="1">
    <source>
        <dbReference type="EMBL" id="KIY93529.1"/>
    </source>
</evidence>
<organism evidence="1 2">
    <name type="scientific">Monoraphidium neglectum</name>
    <dbReference type="NCBI Taxonomy" id="145388"/>
    <lineage>
        <taxon>Eukaryota</taxon>
        <taxon>Viridiplantae</taxon>
        <taxon>Chlorophyta</taxon>
        <taxon>core chlorophytes</taxon>
        <taxon>Chlorophyceae</taxon>
        <taxon>CS clade</taxon>
        <taxon>Sphaeropleales</taxon>
        <taxon>Selenastraceae</taxon>
        <taxon>Monoraphidium</taxon>
    </lineage>
</organism>
<dbReference type="KEGG" id="mng:MNEG_14435"/>
<dbReference type="GeneID" id="25731997"/>
<feature type="non-terminal residue" evidence="1">
    <location>
        <position position="1"/>
    </location>
</feature>
<sequence length="80" mass="9151">GLSELQRERDRLLAVLKNLQQHQAAVERTPQASEDPRGEVLGLLLRWRARRRRALEAEVRRLEALIQAAQSADGARKMEV</sequence>
<name>A0A0D2LP25_9CHLO</name>
<proteinExistence type="predicted"/>
<dbReference type="RefSeq" id="XP_013892549.1">
    <property type="nucleotide sequence ID" value="XM_014037095.1"/>
</dbReference>
<dbReference type="AlphaFoldDB" id="A0A0D2LP25"/>
<dbReference type="EMBL" id="KK104701">
    <property type="protein sequence ID" value="KIY93529.1"/>
    <property type="molecule type" value="Genomic_DNA"/>
</dbReference>
<gene>
    <name evidence="1" type="ORF">MNEG_14435</name>
</gene>
<protein>
    <submittedName>
        <fullName evidence="1">Uncharacterized protein</fullName>
    </submittedName>
</protein>